<protein>
    <submittedName>
        <fullName evidence="3">Acyl-CoA thioester hydrolase</fullName>
    </submittedName>
</protein>
<sequence>MIAAEITLTAQFYDLDPMQVVWHGNYPRYLEQARCALLDRIGYNYPEMEASGYLWPIVDMRLKYVRPVRFAQTIRVSATLAEYENRLRIEYRITDAATGEVLTKATTTQLAVETASQELCLESPSALVERVRKLLP</sequence>
<evidence type="ECO:0000313" key="4">
    <source>
        <dbReference type="Proteomes" id="UP000182983"/>
    </source>
</evidence>
<dbReference type="PANTHER" id="PTHR31793:SF27">
    <property type="entry name" value="NOVEL THIOESTERASE SUPERFAMILY DOMAIN AND SAPOSIN A-TYPE DOMAIN CONTAINING PROTEIN (0610012H03RIK)"/>
    <property type="match status" value="1"/>
</dbReference>
<dbReference type="Pfam" id="PF13279">
    <property type="entry name" value="4HBT_2"/>
    <property type="match status" value="1"/>
</dbReference>
<evidence type="ECO:0000256" key="2">
    <source>
        <dbReference type="ARBA" id="ARBA00022801"/>
    </source>
</evidence>
<organism evidence="3 4">
    <name type="scientific">Magnetospirillum fulvum</name>
    <name type="common">Rhodospirillum fulvum</name>
    <dbReference type="NCBI Taxonomy" id="1082"/>
    <lineage>
        <taxon>Bacteria</taxon>
        <taxon>Pseudomonadati</taxon>
        <taxon>Pseudomonadota</taxon>
        <taxon>Alphaproteobacteria</taxon>
        <taxon>Rhodospirillales</taxon>
        <taxon>Rhodospirillaceae</taxon>
        <taxon>Magnetospirillum</taxon>
    </lineage>
</organism>
<comment type="similarity">
    <text evidence="1">Belongs to the 4-hydroxybenzoyl-CoA thioesterase family.</text>
</comment>
<dbReference type="SUPFAM" id="SSF54637">
    <property type="entry name" value="Thioesterase/thiol ester dehydrase-isomerase"/>
    <property type="match status" value="1"/>
</dbReference>
<evidence type="ECO:0000256" key="1">
    <source>
        <dbReference type="ARBA" id="ARBA00005953"/>
    </source>
</evidence>
<dbReference type="Proteomes" id="UP000182983">
    <property type="component" value="Unassembled WGS sequence"/>
</dbReference>
<dbReference type="InterPro" id="IPR050563">
    <property type="entry name" value="4-hydroxybenzoyl-CoA_TE"/>
</dbReference>
<keyword evidence="4" id="KW-1185">Reference proteome</keyword>
<keyword evidence="2 3" id="KW-0378">Hydrolase</keyword>
<dbReference type="EMBL" id="FNWO01000011">
    <property type="protein sequence ID" value="SEH49973.1"/>
    <property type="molecule type" value="Genomic_DNA"/>
</dbReference>
<reference evidence="4" key="1">
    <citation type="submission" date="2016-10" db="EMBL/GenBank/DDBJ databases">
        <authorList>
            <person name="Varghese N."/>
            <person name="Submissions S."/>
        </authorList>
    </citation>
    <scope>NUCLEOTIDE SEQUENCE [LARGE SCALE GENOMIC DNA]</scope>
    <source>
        <strain evidence="4">DSM 13234</strain>
    </source>
</reference>
<proteinExistence type="inferred from homology"/>
<dbReference type="PANTHER" id="PTHR31793">
    <property type="entry name" value="4-HYDROXYBENZOYL-COA THIOESTERASE FAMILY MEMBER"/>
    <property type="match status" value="1"/>
</dbReference>
<gene>
    <name evidence="3" type="ORF">SAMN04244559_02659</name>
</gene>
<dbReference type="AlphaFoldDB" id="A0A1H6ILR5"/>
<dbReference type="Gene3D" id="3.10.129.10">
    <property type="entry name" value="Hotdog Thioesterase"/>
    <property type="match status" value="1"/>
</dbReference>
<dbReference type="RefSeq" id="WP_074769353.1">
    <property type="nucleotide sequence ID" value="NZ_FNWO01000011.1"/>
</dbReference>
<dbReference type="CDD" id="cd00586">
    <property type="entry name" value="4HBT"/>
    <property type="match status" value="1"/>
</dbReference>
<evidence type="ECO:0000313" key="3">
    <source>
        <dbReference type="EMBL" id="SEH49973.1"/>
    </source>
</evidence>
<dbReference type="GO" id="GO:0047617">
    <property type="term" value="F:fatty acyl-CoA hydrolase activity"/>
    <property type="evidence" value="ECO:0007669"/>
    <property type="project" value="TreeGrafter"/>
</dbReference>
<dbReference type="InterPro" id="IPR029069">
    <property type="entry name" value="HotDog_dom_sf"/>
</dbReference>
<name>A0A1H6ILR5_MAGFU</name>
<dbReference type="OrthoDB" id="7204167at2"/>
<accession>A0A1H6ILR5</accession>